<gene>
    <name evidence="2" type="ORF">BCR44DRAFT_1423443</name>
</gene>
<feature type="non-terminal residue" evidence="2">
    <location>
        <position position="1"/>
    </location>
</feature>
<comment type="caution">
    <text evidence="2">The sequence shown here is derived from an EMBL/GenBank/DDBJ whole genome shotgun (WGS) entry which is preliminary data.</text>
</comment>
<evidence type="ECO:0000313" key="2">
    <source>
        <dbReference type="EMBL" id="ORZ41743.1"/>
    </source>
</evidence>
<proteinExistence type="predicted"/>
<accession>A0A1Y2I6Q9</accession>
<sequence>SLLPYPLLETIGDVVVHPSHRMEREQLWRSEQWQLWLWIRSRPLRQERLACRLSPKRQRRRGRGCGPAHNQRRKTCARPHAQVDATESEFTAVVEWVAMARSSAKTGRQLKLKEHKLNELHGK</sequence>
<reference evidence="2 3" key="1">
    <citation type="submission" date="2016-07" db="EMBL/GenBank/DDBJ databases">
        <title>Pervasive Adenine N6-methylation of Active Genes in Fungi.</title>
        <authorList>
            <consortium name="DOE Joint Genome Institute"/>
            <person name="Mondo S.J."/>
            <person name="Dannebaum R.O."/>
            <person name="Kuo R.C."/>
            <person name="Labutti K."/>
            <person name="Haridas S."/>
            <person name="Kuo A."/>
            <person name="Salamov A."/>
            <person name="Ahrendt S.R."/>
            <person name="Lipzen A."/>
            <person name="Sullivan W."/>
            <person name="Andreopoulos W.B."/>
            <person name="Clum A."/>
            <person name="Lindquist E."/>
            <person name="Daum C."/>
            <person name="Ramamoorthy G.K."/>
            <person name="Gryganskyi A."/>
            <person name="Culley D."/>
            <person name="Magnuson J.K."/>
            <person name="James T.Y."/>
            <person name="O'Malley M.A."/>
            <person name="Stajich J.E."/>
            <person name="Spatafora J.W."/>
            <person name="Visel A."/>
            <person name="Grigoriev I.V."/>
        </authorList>
    </citation>
    <scope>NUCLEOTIDE SEQUENCE [LARGE SCALE GENOMIC DNA]</scope>
    <source>
        <strain evidence="2 3">PL171</strain>
    </source>
</reference>
<feature type="region of interest" description="Disordered" evidence="1">
    <location>
        <begin position="55"/>
        <end position="80"/>
    </location>
</feature>
<protein>
    <submittedName>
        <fullName evidence="2">Uncharacterized protein</fullName>
    </submittedName>
</protein>
<evidence type="ECO:0000256" key="1">
    <source>
        <dbReference type="SAM" id="MobiDB-lite"/>
    </source>
</evidence>
<dbReference type="AlphaFoldDB" id="A0A1Y2I6Q9"/>
<evidence type="ECO:0000313" key="3">
    <source>
        <dbReference type="Proteomes" id="UP000193411"/>
    </source>
</evidence>
<name>A0A1Y2I6Q9_9FUNG</name>
<dbReference type="Proteomes" id="UP000193411">
    <property type="component" value="Unassembled WGS sequence"/>
</dbReference>
<keyword evidence="3" id="KW-1185">Reference proteome</keyword>
<organism evidence="2 3">
    <name type="scientific">Catenaria anguillulae PL171</name>
    <dbReference type="NCBI Taxonomy" id="765915"/>
    <lineage>
        <taxon>Eukaryota</taxon>
        <taxon>Fungi</taxon>
        <taxon>Fungi incertae sedis</taxon>
        <taxon>Blastocladiomycota</taxon>
        <taxon>Blastocladiomycetes</taxon>
        <taxon>Blastocladiales</taxon>
        <taxon>Catenariaceae</taxon>
        <taxon>Catenaria</taxon>
    </lineage>
</organism>
<dbReference type="EMBL" id="MCFL01000001">
    <property type="protein sequence ID" value="ORZ41743.1"/>
    <property type="molecule type" value="Genomic_DNA"/>
</dbReference>